<feature type="region of interest" description="Disordered" evidence="1">
    <location>
        <begin position="1"/>
        <end position="24"/>
    </location>
</feature>
<reference evidence="2" key="2">
    <citation type="submission" date="2021-01" db="EMBL/GenBank/DDBJ databases">
        <authorList>
            <person name="Schikora-Tamarit M.A."/>
        </authorList>
    </citation>
    <scope>NUCLEOTIDE SEQUENCE</scope>
    <source>
        <strain evidence="2">NCAIM Y.01608</strain>
    </source>
</reference>
<dbReference type="EMBL" id="JAEUBD010001501">
    <property type="protein sequence ID" value="KAH3660264.1"/>
    <property type="molecule type" value="Genomic_DNA"/>
</dbReference>
<feature type="non-terminal residue" evidence="2">
    <location>
        <position position="1"/>
    </location>
</feature>
<gene>
    <name evidence="2" type="ORF">OGATHE_005503</name>
</gene>
<proteinExistence type="predicted"/>
<name>A0A9P8NVM1_9ASCO</name>
<accession>A0A9P8NVM1</accession>
<dbReference type="Proteomes" id="UP000788993">
    <property type="component" value="Unassembled WGS sequence"/>
</dbReference>
<feature type="compositionally biased region" description="Polar residues" evidence="1">
    <location>
        <begin position="1"/>
        <end position="12"/>
    </location>
</feature>
<organism evidence="2 3">
    <name type="scientific">Ogataea polymorpha</name>
    <dbReference type="NCBI Taxonomy" id="460523"/>
    <lineage>
        <taxon>Eukaryota</taxon>
        <taxon>Fungi</taxon>
        <taxon>Dikarya</taxon>
        <taxon>Ascomycota</taxon>
        <taxon>Saccharomycotina</taxon>
        <taxon>Pichiomycetes</taxon>
        <taxon>Pichiales</taxon>
        <taxon>Pichiaceae</taxon>
        <taxon>Ogataea</taxon>
    </lineage>
</organism>
<protein>
    <submittedName>
        <fullName evidence="2">Uncharacterized protein</fullName>
    </submittedName>
</protein>
<evidence type="ECO:0000313" key="3">
    <source>
        <dbReference type="Proteomes" id="UP000788993"/>
    </source>
</evidence>
<keyword evidence="3" id="KW-1185">Reference proteome</keyword>
<sequence>LVTVNAHQNTETGDLLGSQRPVRNRQKLKDNLEAGLKQVLTNHNVPVSTVTAMME</sequence>
<reference evidence="2" key="1">
    <citation type="journal article" date="2021" name="Open Biol.">
        <title>Shared evolutionary footprints suggest mitochondrial oxidative damage underlies multiple complex I losses in fungi.</title>
        <authorList>
            <person name="Schikora-Tamarit M.A."/>
            <person name="Marcet-Houben M."/>
            <person name="Nosek J."/>
            <person name="Gabaldon T."/>
        </authorList>
    </citation>
    <scope>NUCLEOTIDE SEQUENCE</scope>
    <source>
        <strain evidence="2">NCAIM Y.01608</strain>
    </source>
</reference>
<evidence type="ECO:0000313" key="2">
    <source>
        <dbReference type="EMBL" id="KAH3660264.1"/>
    </source>
</evidence>
<evidence type="ECO:0000256" key="1">
    <source>
        <dbReference type="SAM" id="MobiDB-lite"/>
    </source>
</evidence>
<comment type="caution">
    <text evidence="2">The sequence shown here is derived from an EMBL/GenBank/DDBJ whole genome shotgun (WGS) entry which is preliminary data.</text>
</comment>
<dbReference type="AlphaFoldDB" id="A0A9P8NVM1"/>